<dbReference type="EMBL" id="VSRR010033287">
    <property type="protein sequence ID" value="MPC71649.1"/>
    <property type="molecule type" value="Genomic_DNA"/>
</dbReference>
<comment type="caution">
    <text evidence="1">The sequence shown here is derived from an EMBL/GenBank/DDBJ whole genome shotgun (WGS) entry which is preliminary data.</text>
</comment>
<dbReference type="Proteomes" id="UP000324222">
    <property type="component" value="Unassembled WGS sequence"/>
</dbReference>
<proteinExistence type="predicted"/>
<protein>
    <submittedName>
        <fullName evidence="1">Uncharacterized protein</fullName>
    </submittedName>
</protein>
<evidence type="ECO:0000313" key="2">
    <source>
        <dbReference type="Proteomes" id="UP000324222"/>
    </source>
</evidence>
<sequence length="62" mass="6943">MLKVVIRTDANVIIQLVLQGLQSHLRSDTRPHASFLRGRQDDASSVPAFFFSNTAHFAVPHQ</sequence>
<gene>
    <name evidence="1" type="ORF">E2C01_065934</name>
</gene>
<reference evidence="1 2" key="1">
    <citation type="submission" date="2019-05" db="EMBL/GenBank/DDBJ databases">
        <title>Another draft genome of Portunus trituberculatus and its Hox gene families provides insights of decapod evolution.</title>
        <authorList>
            <person name="Jeong J.-H."/>
            <person name="Song I."/>
            <person name="Kim S."/>
            <person name="Choi T."/>
            <person name="Kim D."/>
            <person name="Ryu S."/>
            <person name="Kim W."/>
        </authorList>
    </citation>
    <scope>NUCLEOTIDE SEQUENCE [LARGE SCALE GENOMIC DNA]</scope>
    <source>
        <tissue evidence="1">Muscle</tissue>
    </source>
</reference>
<dbReference type="AlphaFoldDB" id="A0A5B7HPM8"/>
<name>A0A5B7HPM8_PORTR</name>
<organism evidence="1 2">
    <name type="scientific">Portunus trituberculatus</name>
    <name type="common">Swimming crab</name>
    <name type="synonym">Neptunus trituberculatus</name>
    <dbReference type="NCBI Taxonomy" id="210409"/>
    <lineage>
        <taxon>Eukaryota</taxon>
        <taxon>Metazoa</taxon>
        <taxon>Ecdysozoa</taxon>
        <taxon>Arthropoda</taxon>
        <taxon>Crustacea</taxon>
        <taxon>Multicrustacea</taxon>
        <taxon>Malacostraca</taxon>
        <taxon>Eumalacostraca</taxon>
        <taxon>Eucarida</taxon>
        <taxon>Decapoda</taxon>
        <taxon>Pleocyemata</taxon>
        <taxon>Brachyura</taxon>
        <taxon>Eubrachyura</taxon>
        <taxon>Portunoidea</taxon>
        <taxon>Portunidae</taxon>
        <taxon>Portuninae</taxon>
        <taxon>Portunus</taxon>
    </lineage>
</organism>
<evidence type="ECO:0000313" key="1">
    <source>
        <dbReference type="EMBL" id="MPC71649.1"/>
    </source>
</evidence>
<accession>A0A5B7HPM8</accession>
<keyword evidence="2" id="KW-1185">Reference proteome</keyword>